<dbReference type="Pfam" id="PF02502">
    <property type="entry name" value="LacAB_rpiB"/>
    <property type="match status" value="1"/>
</dbReference>
<feature type="binding site" evidence="2">
    <location>
        <position position="104"/>
    </location>
    <ligand>
        <name>D-ribulose 5-phosphate</name>
        <dbReference type="ChEBI" id="CHEBI:58121"/>
    </ligand>
</feature>
<reference evidence="3 4" key="1">
    <citation type="journal article" date="2016" name="Nat. Commun.">
        <title>Thousands of microbial genomes shed light on interconnected biogeochemical processes in an aquifer system.</title>
        <authorList>
            <person name="Anantharaman K."/>
            <person name="Brown C.T."/>
            <person name="Hug L.A."/>
            <person name="Sharon I."/>
            <person name="Castelle C.J."/>
            <person name="Probst A.J."/>
            <person name="Thomas B.C."/>
            <person name="Singh A."/>
            <person name="Wilkins M.J."/>
            <person name="Karaoz U."/>
            <person name="Brodie E.L."/>
            <person name="Williams K.H."/>
            <person name="Hubbard S.S."/>
            <person name="Banfield J.F."/>
        </authorList>
    </citation>
    <scope>NUCLEOTIDE SEQUENCE [LARGE SCALE GENOMIC DNA]</scope>
</reference>
<dbReference type="InterPro" id="IPR036569">
    <property type="entry name" value="RpiB_LacA_LacB_sf"/>
</dbReference>
<dbReference type="PANTHER" id="PTHR30345:SF0">
    <property type="entry name" value="DNA DAMAGE-REPAIR_TOLERATION PROTEIN DRT102"/>
    <property type="match status" value="1"/>
</dbReference>
<dbReference type="GO" id="GO:0019316">
    <property type="term" value="P:D-allose catabolic process"/>
    <property type="evidence" value="ECO:0007669"/>
    <property type="project" value="TreeGrafter"/>
</dbReference>
<feature type="binding site" evidence="2">
    <location>
        <position position="142"/>
    </location>
    <ligand>
        <name>D-ribulose 5-phosphate</name>
        <dbReference type="ChEBI" id="CHEBI:58121"/>
    </ligand>
</feature>
<dbReference type="GO" id="GO:0004751">
    <property type="term" value="F:ribose-5-phosphate isomerase activity"/>
    <property type="evidence" value="ECO:0007669"/>
    <property type="project" value="TreeGrafter"/>
</dbReference>
<dbReference type="EMBL" id="MHLI01000006">
    <property type="protein sequence ID" value="OGZ05865.1"/>
    <property type="molecule type" value="Genomic_DNA"/>
</dbReference>
<dbReference type="NCBIfam" id="TIGR00689">
    <property type="entry name" value="rpiB_lacA_lacB"/>
    <property type="match status" value="1"/>
</dbReference>
<gene>
    <name evidence="3" type="ORF">A2845_03620</name>
</gene>
<dbReference type="NCBIfam" id="NF004051">
    <property type="entry name" value="PRK05571.1"/>
    <property type="match status" value="1"/>
</dbReference>
<dbReference type="PIRSF" id="PIRSF005384">
    <property type="entry name" value="RpiB_LacA_B"/>
    <property type="match status" value="1"/>
</dbReference>
<feature type="binding site" evidence="2">
    <location>
        <begin position="69"/>
        <end position="73"/>
    </location>
    <ligand>
        <name>D-ribulose 5-phosphate</name>
        <dbReference type="ChEBI" id="CHEBI:58121"/>
    </ligand>
</feature>
<keyword evidence="3" id="KW-0413">Isomerase</keyword>
<feature type="binding site" evidence="2">
    <location>
        <begin position="8"/>
        <end position="9"/>
    </location>
    <ligand>
        <name>D-ribulose 5-phosphate</name>
        <dbReference type="ChEBI" id="CHEBI:58121"/>
    </ligand>
</feature>
<feature type="binding site" evidence="2">
    <location>
        <position position="138"/>
    </location>
    <ligand>
        <name>D-ribulose 5-phosphate</name>
        <dbReference type="ChEBI" id="CHEBI:58121"/>
    </ligand>
</feature>
<evidence type="ECO:0000313" key="3">
    <source>
        <dbReference type="EMBL" id="OGZ05865.1"/>
    </source>
</evidence>
<comment type="caution">
    <text evidence="3">The sequence shown here is derived from an EMBL/GenBank/DDBJ whole genome shotgun (WGS) entry which is preliminary data.</text>
</comment>
<proteinExistence type="inferred from homology"/>
<dbReference type="AlphaFoldDB" id="A0A1G2CWW2"/>
<feature type="binding site" evidence="2">
    <location>
        <position position="114"/>
    </location>
    <ligand>
        <name>D-ribulose 5-phosphate</name>
        <dbReference type="ChEBI" id="CHEBI:58121"/>
    </ligand>
</feature>
<evidence type="ECO:0000313" key="4">
    <source>
        <dbReference type="Proteomes" id="UP000177122"/>
    </source>
</evidence>
<organism evidence="3 4">
    <name type="scientific">Candidatus Lloydbacteria bacterium RIFCSPHIGHO2_01_FULL_49_22</name>
    <dbReference type="NCBI Taxonomy" id="1798658"/>
    <lineage>
        <taxon>Bacteria</taxon>
        <taxon>Candidatus Lloydiibacteriota</taxon>
    </lineage>
</organism>
<sequence length="153" mass="17272">MKIYFATDHAGYEMKEALASYVEKDLGYTVADMGAHQSDVTDDYPDFIQLAAQEVSHDPNGSRGIVLGGSGEGEAMVANRFPNVRCAVFYGGDVDLMRLTREHNNSNMLSLGARRMTLDEAKAAVKLWLESPFSEEERHVRRLQKIEKIWPYR</sequence>
<dbReference type="Gene3D" id="3.40.1400.10">
    <property type="entry name" value="Sugar-phosphate isomerase, RpiB/LacA/LacB"/>
    <property type="match status" value="1"/>
</dbReference>
<protein>
    <submittedName>
        <fullName evidence="3">Ribose-5-phosphate isomerase</fullName>
    </submittedName>
</protein>
<name>A0A1G2CWW2_9BACT</name>
<dbReference type="PANTHER" id="PTHR30345">
    <property type="entry name" value="RIBOSE-5-PHOSPHATE ISOMERASE B"/>
    <property type="match status" value="1"/>
</dbReference>
<dbReference type="GO" id="GO:0009052">
    <property type="term" value="P:pentose-phosphate shunt, non-oxidative branch"/>
    <property type="evidence" value="ECO:0007669"/>
    <property type="project" value="TreeGrafter"/>
</dbReference>
<evidence type="ECO:0000256" key="2">
    <source>
        <dbReference type="PIRSR" id="PIRSR005384-2"/>
    </source>
</evidence>
<comment type="similarity">
    <text evidence="1">Belongs to the LacAB/RpiB family.</text>
</comment>
<evidence type="ECO:0000256" key="1">
    <source>
        <dbReference type="ARBA" id="ARBA00008754"/>
    </source>
</evidence>
<accession>A0A1G2CWW2</accession>
<dbReference type="Proteomes" id="UP000177122">
    <property type="component" value="Unassembled WGS sequence"/>
</dbReference>
<dbReference type="SUPFAM" id="SSF89623">
    <property type="entry name" value="Ribose/Galactose isomerase RpiB/AlsB"/>
    <property type="match status" value="1"/>
</dbReference>
<dbReference type="InterPro" id="IPR003500">
    <property type="entry name" value="RpiB_LacA_LacB"/>
</dbReference>